<dbReference type="RefSeq" id="WP_176974045.1">
    <property type="nucleotide sequence ID" value="NZ_FNOY01000087.1"/>
</dbReference>
<dbReference type="AlphaFoldDB" id="A0A1H3P4H5"/>
<feature type="repeat" description="TPR" evidence="3">
    <location>
        <begin position="49"/>
        <end position="82"/>
    </location>
</feature>
<dbReference type="Pfam" id="PF13414">
    <property type="entry name" value="TPR_11"/>
    <property type="match status" value="1"/>
</dbReference>
<keyword evidence="6" id="KW-1185">Reference proteome</keyword>
<feature type="chain" id="PRO_5011638991" evidence="4">
    <location>
        <begin position="26"/>
        <end position="169"/>
    </location>
</feature>
<gene>
    <name evidence="5" type="ORF">SAMN05421881_10872</name>
</gene>
<dbReference type="Proteomes" id="UP000198640">
    <property type="component" value="Unassembled WGS sequence"/>
</dbReference>
<protein>
    <submittedName>
        <fullName evidence="5">Tetratricopeptide repeat-containing protein</fullName>
    </submittedName>
</protein>
<evidence type="ECO:0000256" key="4">
    <source>
        <dbReference type="SAM" id="SignalP"/>
    </source>
</evidence>
<reference evidence="5 6" key="1">
    <citation type="submission" date="2016-10" db="EMBL/GenBank/DDBJ databases">
        <authorList>
            <person name="de Groot N.N."/>
        </authorList>
    </citation>
    <scope>NUCLEOTIDE SEQUENCE [LARGE SCALE GENOMIC DNA]</scope>
    <source>
        <strain evidence="5 6">Nm1</strain>
    </source>
</reference>
<dbReference type="PROSITE" id="PS50293">
    <property type="entry name" value="TPR_REGION"/>
    <property type="match status" value="1"/>
</dbReference>
<organism evidence="5 6">
    <name type="scientific">Nitrosomonas halophila</name>
    <dbReference type="NCBI Taxonomy" id="44576"/>
    <lineage>
        <taxon>Bacteria</taxon>
        <taxon>Pseudomonadati</taxon>
        <taxon>Pseudomonadota</taxon>
        <taxon>Betaproteobacteria</taxon>
        <taxon>Nitrosomonadales</taxon>
        <taxon>Nitrosomonadaceae</taxon>
        <taxon>Nitrosomonas</taxon>
    </lineage>
</organism>
<sequence>MHRYKTGKLLGLCCALLLISGCATQSTQNRLAQNALSESRTQQATLQDLARLYQAGRQHQQAGDFPAAIAAYEKILAIDPAYVEAHNGLGVVHAQMDNPQLAVRHLTTAIELAPLASHLHNNLGYAYLLQGNLADAERGFQQALQFDPENEQARANLMTVRQRLRATGE</sequence>
<evidence type="ECO:0000313" key="6">
    <source>
        <dbReference type="Proteomes" id="UP000198640"/>
    </source>
</evidence>
<dbReference type="PANTHER" id="PTHR44858">
    <property type="entry name" value="TETRATRICOPEPTIDE REPEAT PROTEIN 6"/>
    <property type="match status" value="1"/>
</dbReference>
<evidence type="ECO:0000313" key="5">
    <source>
        <dbReference type="EMBL" id="SDY95725.1"/>
    </source>
</evidence>
<dbReference type="Gene3D" id="1.25.40.10">
    <property type="entry name" value="Tetratricopeptide repeat domain"/>
    <property type="match status" value="1"/>
</dbReference>
<feature type="repeat" description="TPR" evidence="3">
    <location>
        <begin position="83"/>
        <end position="116"/>
    </location>
</feature>
<keyword evidence="2 3" id="KW-0802">TPR repeat</keyword>
<dbReference type="SMART" id="SM00028">
    <property type="entry name" value="TPR"/>
    <property type="match status" value="3"/>
</dbReference>
<dbReference type="InterPro" id="IPR011990">
    <property type="entry name" value="TPR-like_helical_dom_sf"/>
</dbReference>
<dbReference type="InterPro" id="IPR050498">
    <property type="entry name" value="Ycf3"/>
</dbReference>
<accession>A0A1H3P4H5</accession>
<dbReference type="PROSITE" id="PS51257">
    <property type="entry name" value="PROKAR_LIPOPROTEIN"/>
    <property type="match status" value="1"/>
</dbReference>
<proteinExistence type="predicted"/>
<dbReference type="PROSITE" id="PS50005">
    <property type="entry name" value="TPR"/>
    <property type="match status" value="3"/>
</dbReference>
<dbReference type="PANTHER" id="PTHR44858:SF1">
    <property type="entry name" value="UDP-N-ACETYLGLUCOSAMINE--PEPTIDE N-ACETYLGLUCOSAMINYLTRANSFERASE SPINDLY-RELATED"/>
    <property type="match status" value="1"/>
</dbReference>
<dbReference type="STRING" id="44576.SAMN05421881_10872"/>
<feature type="repeat" description="TPR" evidence="3">
    <location>
        <begin position="117"/>
        <end position="150"/>
    </location>
</feature>
<keyword evidence="4" id="KW-0732">Signal</keyword>
<evidence type="ECO:0000256" key="1">
    <source>
        <dbReference type="ARBA" id="ARBA00022737"/>
    </source>
</evidence>
<evidence type="ECO:0000256" key="3">
    <source>
        <dbReference type="PROSITE-ProRule" id="PRU00339"/>
    </source>
</evidence>
<feature type="signal peptide" evidence="4">
    <location>
        <begin position="1"/>
        <end position="25"/>
    </location>
</feature>
<name>A0A1H3P4H5_9PROT</name>
<evidence type="ECO:0000256" key="2">
    <source>
        <dbReference type="ARBA" id="ARBA00022803"/>
    </source>
</evidence>
<dbReference type="EMBL" id="FNOY01000087">
    <property type="protein sequence ID" value="SDY95725.1"/>
    <property type="molecule type" value="Genomic_DNA"/>
</dbReference>
<dbReference type="Pfam" id="PF00515">
    <property type="entry name" value="TPR_1"/>
    <property type="match status" value="1"/>
</dbReference>
<keyword evidence="1" id="KW-0677">Repeat</keyword>
<dbReference type="SUPFAM" id="SSF48452">
    <property type="entry name" value="TPR-like"/>
    <property type="match status" value="1"/>
</dbReference>
<dbReference type="InterPro" id="IPR019734">
    <property type="entry name" value="TPR_rpt"/>
</dbReference>